<dbReference type="PANTHER" id="PTHR43798:SF31">
    <property type="entry name" value="AB HYDROLASE SUPERFAMILY PROTEIN YCLE"/>
    <property type="match status" value="1"/>
</dbReference>
<keyword evidence="1" id="KW-0378">Hydrolase</keyword>
<dbReference type="Proteomes" id="UP000530928">
    <property type="component" value="Unassembled WGS sequence"/>
</dbReference>
<dbReference type="Gene3D" id="3.40.50.1820">
    <property type="entry name" value="alpha/beta hydrolase"/>
    <property type="match status" value="1"/>
</dbReference>
<protein>
    <submittedName>
        <fullName evidence="3">Pimeloyl-ACP methyl ester carboxylesterase</fullName>
    </submittedName>
</protein>
<dbReference type="SUPFAM" id="SSF53474">
    <property type="entry name" value="alpha/beta-Hydrolases"/>
    <property type="match status" value="1"/>
</dbReference>
<proteinExistence type="predicted"/>
<dbReference type="EMBL" id="JACDUR010000002">
    <property type="protein sequence ID" value="MBA2891102.1"/>
    <property type="molecule type" value="Genomic_DNA"/>
</dbReference>
<dbReference type="GO" id="GO:0016787">
    <property type="term" value="F:hydrolase activity"/>
    <property type="evidence" value="ECO:0007669"/>
    <property type="project" value="UniProtKB-KW"/>
</dbReference>
<evidence type="ECO:0000256" key="1">
    <source>
        <dbReference type="ARBA" id="ARBA00022801"/>
    </source>
</evidence>
<dbReference type="InterPro" id="IPR029058">
    <property type="entry name" value="AB_hydrolase_fold"/>
</dbReference>
<sequence length="244" mass="26878">MRIWFEEAGQGEPLVLLHSSATDARMWDPQWRALAGRFRVIRVEYRGFGRSPFEADGPYSDADDVAALLRRLGLTHVAIVGSSYGCRVGLELAARGLVTRMVLLNPGSDLGPTPDLTAFTEEEHRLLAAGLIEEAVAHNARTWLGPEATPEAREVFSTMQRQVFTIQLAADPEPEQVWAKPDLDAVTIPVLVVTGPHDLPFFQASARHLAGRLAGAELRELSWAGHLPSLERPVEVTELLLDYL</sequence>
<reference evidence="3 4" key="1">
    <citation type="submission" date="2020-07" db="EMBL/GenBank/DDBJ databases">
        <title>Genomic Encyclopedia of Type Strains, Phase IV (KMG-IV): sequencing the most valuable type-strain genomes for metagenomic binning, comparative biology and taxonomic classification.</title>
        <authorList>
            <person name="Goeker M."/>
        </authorList>
    </citation>
    <scope>NUCLEOTIDE SEQUENCE [LARGE SCALE GENOMIC DNA]</scope>
    <source>
        <strain evidence="3 4">DSM 45533</strain>
    </source>
</reference>
<dbReference type="InterPro" id="IPR000073">
    <property type="entry name" value="AB_hydrolase_1"/>
</dbReference>
<feature type="domain" description="AB hydrolase-1" evidence="2">
    <location>
        <begin position="14"/>
        <end position="237"/>
    </location>
</feature>
<organism evidence="3 4">
    <name type="scientific">Nonomuraea soli</name>
    <dbReference type="NCBI Taxonomy" id="1032476"/>
    <lineage>
        <taxon>Bacteria</taxon>
        <taxon>Bacillati</taxon>
        <taxon>Actinomycetota</taxon>
        <taxon>Actinomycetes</taxon>
        <taxon>Streptosporangiales</taxon>
        <taxon>Streptosporangiaceae</taxon>
        <taxon>Nonomuraea</taxon>
    </lineage>
</organism>
<dbReference type="PANTHER" id="PTHR43798">
    <property type="entry name" value="MONOACYLGLYCEROL LIPASE"/>
    <property type="match status" value="1"/>
</dbReference>
<dbReference type="GO" id="GO:0016020">
    <property type="term" value="C:membrane"/>
    <property type="evidence" value="ECO:0007669"/>
    <property type="project" value="TreeGrafter"/>
</dbReference>
<dbReference type="RefSeq" id="WP_181609852.1">
    <property type="nucleotide sequence ID" value="NZ_BAABAM010000012.1"/>
</dbReference>
<comment type="caution">
    <text evidence="3">The sequence shown here is derived from an EMBL/GenBank/DDBJ whole genome shotgun (WGS) entry which is preliminary data.</text>
</comment>
<dbReference type="Pfam" id="PF12697">
    <property type="entry name" value="Abhydrolase_6"/>
    <property type="match status" value="1"/>
</dbReference>
<evidence type="ECO:0000259" key="2">
    <source>
        <dbReference type="Pfam" id="PF12697"/>
    </source>
</evidence>
<gene>
    <name evidence="3" type="ORF">HNR30_002443</name>
</gene>
<accession>A0A7W0CH25</accession>
<dbReference type="AlphaFoldDB" id="A0A7W0CH25"/>
<keyword evidence="4" id="KW-1185">Reference proteome</keyword>
<evidence type="ECO:0000313" key="4">
    <source>
        <dbReference type="Proteomes" id="UP000530928"/>
    </source>
</evidence>
<name>A0A7W0CH25_9ACTN</name>
<dbReference type="InterPro" id="IPR050266">
    <property type="entry name" value="AB_hydrolase_sf"/>
</dbReference>
<evidence type="ECO:0000313" key="3">
    <source>
        <dbReference type="EMBL" id="MBA2891102.1"/>
    </source>
</evidence>